<dbReference type="AlphaFoldDB" id="A0A9X4KFC5"/>
<dbReference type="GO" id="GO:0000166">
    <property type="term" value="F:nucleotide binding"/>
    <property type="evidence" value="ECO:0007669"/>
    <property type="project" value="InterPro"/>
</dbReference>
<evidence type="ECO:0000259" key="1">
    <source>
        <dbReference type="Pfam" id="PF01408"/>
    </source>
</evidence>
<dbReference type="Pfam" id="PF22725">
    <property type="entry name" value="GFO_IDH_MocA_C3"/>
    <property type="match status" value="1"/>
</dbReference>
<dbReference type="PANTHER" id="PTHR43377:SF1">
    <property type="entry name" value="BILIVERDIN REDUCTASE A"/>
    <property type="match status" value="1"/>
</dbReference>
<dbReference type="InterPro" id="IPR051450">
    <property type="entry name" value="Gfo/Idh/MocA_Oxidoreductases"/>
</dbReference>
<evidence type="ECO:0000313" key="4">
    <source>
        <dbReference type="Proteomes" id="UP001153387"/>
    </source>
</evidence>
<keyword evidence="4" id="KW-1185">Reference proteome</keyword>
<dbReference type="SUPFAM" id="SSF55347">
    <property type="entry name" value="Glyceraldehyde-3-phosphate dehydrogenase-like, C-terminal domain"/>
    <property type="match status" value="1"/>
</dbReference>
<dbReference type="InterPro" id="IPR036291">
    <property type="entry name" value="NAD(P)-bd_dom_sf"/>
</dbReference>
<proteinExistence type="predicted"/>
<name>A0A9X4KFC5_9BACL</name>
<sequence>MKKMTFGILGCEHAHIGIFLEEMLSLGHVCAGIYEPRNTRLASEMAAQYQVALLNECDRLLAEDVKLIGSAAINNEKIEVIERCERLGKHVMIDKPAVTNREGYRRLKAVMDRGDIQVGMLLTERFQPPIYTLKQILDSGELGPLVSIGTRKPHLLNPEKRPPWFFSKSQSGGIMMDLLIHDIDLLRWLTNSEVGHAEGFAVKRILPEYPEFYDAAALQVIMENGTVAQLYADWHTPKRSWTWGDGRIFVAGTRGVAECRLSGDPFAIGDQVRPLLFVTTHTDQPVQVELDTPTTITADFLRRLEGGDSILTSEDILASVKASIDADEQTRFIRTGDPRSPVQG</sequence>
<dbReference type="Proteomes" id="UP001153387">
    <property type="component" value="Unassembled WGS sequence"/>
</dbReference>
<dbReference type="Pfam" id="PF01408">
    <property type="entry name" value="GFO_IDH_MocA"/>
    <property type="match status" value="1"/>
</dbReference>
<dbReference type="InterPro" id="IPR055170">
    <property type="entry name" value="GFO_IDH_MocA-like_dom"/>
</dbReference>
<organism evidence="3 4">
    <name type="scientific">Cohnella ginsengisoli</name>
    <dbReference type="NCBI Taxonomy" id="425004"/>
    <lineage>
        <taxon>Bacteria</taxon>
        <taxon>Bacillati</taxon>
        <taxon>Bacillota</taxon>
        <taxon>Bacilli</taxon>
        <taxon>Bacillales</taxon>
        <taxon>Paenibacillaceae</taxon>
        <taxon>Cohnella</taxon>
    </lineage>
</organism>
<accession>A0A9X4KFC5</accession>
<feature type="domain" description="Gfo/Idh/MocA-like oxidoreductase N-terminal" evidence="1">
    <location>
        <begin position="29"/>
        <end position="114"/>
    </location>
</feature>
<dbReference type="SUPFAM" id="SSF51735">
    <property type="entry name" value="NAD(P)-binding Rossmann-fold domains"/>
    <property type="match status" value="1"/>
</dbReference>
<gene>
    <name evidence="3" type="ORF">OMP38_06585</name>
</gene>
<evidence type="ECO:0000313" key="3">
    <source>
        <dbReference type="EMBL" id="MDG0790554.1"/>
    </source>
</evidence>
<dbReference type="EMBL" id="JAPDHZ010000002">
    <property type="protein sequence ID" value="MDG0790554.1"/>
    <property type="molecule type" value="Genomic_DNA"/>
</dbReference>
<comment type="caution">
    <text evidence="3">The sequence shown here is derived from an EMBL/GenBank/DDBJ whole genome shotgun (WGS) entry which is preliminary data.</text>
</comment>
<dbReference type="RefSeq" id="WP_277564372.1">
    <property type="nucleotide sequence ID" value="NZ_JAPDHZ010000002.1"/>
</dbReference>
<dbReference type="Gene3D" id="3.30.360.10">
    <property type="entry name" value="Dihydrodipicolinate Reductase, domain 2"/>
    <property type="match status" value="1"/>
</dbReference>
<dbReference type="Gene3D" id="3.40.50.720">
    <property type="entry name" value="NAD(P)-binding Rossmann-like Domain"/>
    <property type="match status" value="1"/>
</dbReference>
<feature type="domain" description="GFO/IDH/MocA-like oxidoreductase" evidence="2">
    <location>
        <begin position="132"/>
        <end position="257"/>
    </location>
</feature>
<evidence type="ECO:0000259" key="2">
    <source>
        <dbReference type="Pfam" id="PF22725"/>
    </source>
</evidence>
<dbReference type="InterPro" id="IPR000683">
    <property type="entry name" value="Gfo/Idh/MocA-like_OxRdtase_N"/>
</dbReference>
<protein>
    <submittedName>
        <fullName evidence="3">Gfo/Idh/MocA family oxidoreductase</fullName>
    </submittedName>
</protein>
<reference evidence="3 4" key="1">
    <citation type="submission" date="2022-10" db="EMBL/GenBank/DDBJ databases">
        <title>Comparative genomic analysis of Cohnella hashimotonis sp. nov., isolated from the International Space Station.</title>
        <authorList>
            <person name="Simpson A."/>
            <person name="Venkateswaran K."/>
        </authorList>
    </citation>
    <scope>NUCLEOTIDE SEQUENCE [LARGE SCALE GENOMIC DNA]</scope>
    <source>
        <strain evidence="3 4">DSM 18997</strain>
    </source>
</reference>
<dbReference type="PANTHER" id="PTHR43377">
    <property type="entry name" value="BILIVERDIN REDUCTASE A"/>
    <property type="match status" value="1"/>
</dbReference>